<dbReference type="InterPro" id="IPR006685">
    <property type="entry name" value="MscS_channel_2nd"/>
</dbReference>
<dbReference type="OrthoDB" id="31543at2157"/>
<evidence type="ECO:0000313" key="11">
    <source>
        <dbReference type="Proteomes" id="UP000509241"/>
    </source>
</evidence>
<gene>
    <name evidence="10" type="ORF">HYG82_00020</name>
</gene>
<feature type="domain" description="Mechanosensitive ion channel MscS C-terminal" evidence="9">
    <location>
        <begin position="198"/>
        <end position="282"/>
    </location>
</feature>
<proteinExistence type="inferred from homology"/>
<protein>
    <submittedName>
        <fullName evidence="10">Mechanosensitive ion channel family protein</fullName>
    </submittedName>
</protein>
<evidence type="ECO:0000256" key="4">
    <source>
        <dbReference type="ARBA" id="ARBA00022692"/>
    </source>
</evidence>
<dbReference type="Gene3D" id="1.10.287.1260">
    <property type="match status" value="1"/>
</dbReference>
<dbReference type="InterPro" id="IPR045275">
    <property type="entry name" value="MscS_archaea/bacteria_type"/>
</dbReference>
<dbReference type="PANTHER" id="PTHR30221">
    <property type="entry name" value="SMALL-CONDUCTANCE MECHANOSENSITIVE CHANNEL"/>
    <property type="match status" value="1"/>
</dbReference>
<keyword evidence="11" id="KW-1185">Reference proteome</keyword>
<dbReference type="Gene3D" id="3.30.70.100">
    <property type="match status" value="1"/>
</dbReference>
<feature type="transmembrane region" description="Helical" evidence="7">
    <location>
        <begin position="37"/>
        <end position="55"/>
    </location>
</feature>
<feature type="domain" description="Mechanosensitive ion channel MscS" evidence="8">
    <location>
        <begin position="122"/>
        <end position="188"/>
    </location>
</feature>
<dbReference type="RefSeq" id="WP_179259083.1">
    <property type="nucleotide sequence ID" value="NZ_CP058601.1"/>
</dbReference>
<dbReference type="InterPro" id="IPR023408">
    <property type="entry name" value="MscS_beta-dom_sf"/>
</dbReference>
<keyword evidence="4 7" id="KW-0812">Transmembrane</keyword>
<evidence type="ECO:0000256" key="1">
    <source>
        <dbReference type="ARBA" id="ARBA00004651"/>
    </source>
</evidence>
<keyword evidence="5 7" id="KW-1133">Transmembrane helix</keyword>
<dbReference type="Proteomes" id="UP000509241">
    <property type="component" value="Chromosome"/>
</dbReference>
<evidence type="ECO:0000259" key="9">
    <source>
        <dbReference type="Pfam" id="PF21082"/>
    </source>
</evidence>
<dbReference type="Gene3D" id="2.30.30.60">
    <property type="match status" value="1"/>
</dbReference>
<dbReference type="KEGG" id="haly:HYG82_00020"/>
<dbReference type="AlphaFoldDB" id="A0A7D5KIR8"/>
<evidence type="ECO:0000256" key="3">
    <source>
        <dbReference type="ARBA" id="ARBA00022475"/>
    </source>
</evidence>
<dbReference type="GeneID" id="56031629"/>
<dbReference type="EMBL" id="CP058601">
    <property type="protein sequence ID" value="QLG47338.1"/>
    <property type="molecule type" value="Genomic_DNA"/>
</dbReference>
<feature type="transmembrane region" description="Helical" evidence="7">
    <location>
        <begin position="76"/>
        <end position="95"/>
    </location>
</feature>
<dbReference type="SUPFAM" id="SSF50182">
    <property type="entry name" value="Sm-like ribonucleoproteins"/>
    <property type="match status" value="1"/>
</dbReference>
<name>A0A7D5KIR8_9EURY</name>
<dbReference type="PANTHER" id="PTHR30221:SF1">
    <property type="entry name" value="SMALL-CONDUCTANCE MECHANOSENSITIVE CHANNEL"/>
    <property type="match status" value="1"/>
</dbReference>
<sequence>MSIGVLLTPLQTLGPIGSQLEELDFINEPFAAGAESAIKFVIAFAVIWFVGRTVVVPLTKRAFENRGLDEHVQNPLLMVTKFGIGFVAVAIAFGFADYGNFLVSMAGIAAAGALAVGLAMQDVISNFVAGVFIYTDKPFRIGDWIEWDDGAYSGVVEDISLRVTRVRTFDNELLTVPNSILTDGVLKNPVDADELRLKFVFGIGYDDDIDQATEIIVDEAERHPDIMDDPAPSVRLTELGSSDVGLQSRFWIANPARADFVRIRGEYVTAVKRRFDEEGIDIPYPVRTLEGGLSLERDQSIVQPAE</sequence>
<dbReference type="GO" id="GO:0005886">
    <property type="term" value="C:plasma membrane"/>
    <property type="evidence" value="ECO:0007669"/>
    <property type="project" value="UniProtKB-SubCell"/>
</dbReference>
<keyword evidence="3" id="KW-1003">Cell membrane</keyword>
<dbReference type="InterPro" id="IPR011066">
    <property type="entry name" value="MscS_channel_C_sf"/>
</dbReference>
<dbReference type="SUPFAM" id="SSF82689">
    <property type="entry name" value="Mechanosensitive channel protein MscS (YggB), C-terminal domain"/>
    <property type="match status" value="1"/>
</dbReference>
<comment type="similarity">
    <text evidence="2">Belongs to the MscS (TC 1.A.23) family.</text>
</comment>
<dbReference type="GO" id="GO:0008381">
    <property type="term" value="F:mechanosensitive monoatomic ion channel activity"/>
    <property type="evidence" value="ECO:0007669"/>
    <property type="project" value="InterPro"/>
</dbReference>
<accession>A0A7D5KIR8</accession>
<evidence type="ECO:0000313" key="10">
    <source>
        <dbReference type="EMBL" id="QLG47338.1"/>
    </source>
</evidence>
<dbReference type="InterPro" id="IPR011014">
    <property type="entry name" value="MscS_channel_TM-2"/>
</dbReference>
<evidence type="ECO:0000256" key="6">
    <source>
        <dbReference type="ARBA" id="ARBA00023136"/>
    </source>
</evidence>
<dbReference type="SUPFAM" id="SSF82861">
    <property type="entry name" value="Mechanosensitive channel protein MscS (YggB), transmembrane region"/>
    <property type="match status" value="1"/>
</dbReference>
<evidence type="ECO:0000259" key="8">
    <source>
        <dbReference type="Pfam" id="PF00924"/>
    </source>
</evidence>
<dbReference type="InterPro" id="IPR049278">
    <property type="entry name" value="MS_channel_C"/>
</dbReference>
<reference evidence="10 11" key="1">
    <citation type="submission" date="2020-07" db="EMBL/GenBank/DDBJ databases">
        <authorList>
            <person name="Cui H."/>
        </authorList>
    </citation>
    <scope>NUCLEOTIDE SEQUENCE [LARGE SCALE GENOMIC DNA]</scope>
    <source>
        <strain evidence="10 11">YPL8</strain>
    </source>
</reference>
<dbReference type="Pfam" id="PF00924">
    <property type="entry name" value="MS_channel_2nd"/>
    <property type="match status" value="1"/>
</dbReference>
<evidence type="ECO:0000256" key="5">
    <source>
        <dbReference type="ARBA" id="ARBA00022989"/>
    </source>
</evidence>
<evidence type="ECO:0000256" key="7">
    <source>
        <dbReference type="SAM" id="Phobius"/>
    </source>
</evidence>
<dbReference type="InterPro" id="IPR010920">
    <property type="entry name" value="LSM_dom_sf"/>
</dbReference>
<evidence type="ECO:0000256" key="2">
    <source>
        <dbReference type="ARBA" id="ARBA00008017"/>
    </source>
</evidence>
<keyword evidence="6 7" id="KW-0472">Membrane</keyword>
<organism evidence="10 11">
    <name type="scientific">Natrinema halophilum</name>
    <dbReference type="NCBI Taxonomy" id="1699371"/>
    <lineage>
        <taxon>Archaea</taxon>
        <taxon>Methanobacteriati</taxon>
        <taxon>Methanobacteriota</taxon>
        <taxon>Stenosarchaea group</taxon>
        <taxon>Halobacteria</taxon>
        <taxon>Halobacteriales</taxon>
        <taxon>Natrialbaceae</taxon>
        <taxon>Natrinema</taxon>
    </lineage>
</organism>
<dbReference type="Pfam" id="PF21082">
    <property type="entry name" value="MS_channel_3rd"/>
    <property type="match status" value="1"/>
</dbReference>
<comment type="subcellular location">
    <subcellularLocation>
        <location evidence="1">Cell membrane</location>
        <topology evidence="1">Multi-pass membrane protein</topology>
    </subcellularLocation>
</comment>